<dbReference type="PANTHER" id="PTHR41786">
    <property type="entry name" value="MOTILITY ACCESSORY FACTOR MAF"/>
    <property type="match status" value="1"/>
</dbReference>
<evidence type="ECO:0000259" key="3">
    <source>
        <dbReference type="Pfam" id="PF20157"/>
    </source>
</evidence>
<dbReference type="InterPro" id="IPR045376">
    <property type="entry name" value="Maf_N"/>
</dbReference>
<evidence type="ECO:0000313" key="5">
    <source>
        <dbReference type="Proteomes" id="UP000290191"/>
    </source>
</evidence>
<dbReference type="InterPro" id="IPR002826">
    <property type="entry name" value="MptE-like"/>
</dbReference>
<dbReference type="AlphaFoldDB" id="A0A4Q0XYN6"/>
<dbReference type="OrthoDB" id="5291305at2"/>
<evidence type="ECO:0000313" key="4">
    <source>
        <dbReference type="EMBL" id="RXJ62215.1"/>
    </source>
</evidence>
<dbReference type="Pfam" id="PF01973">
    <property type="entry name" value="MptE-like"/>
    <property type="match status" value="1"/>
</dbReference>
<feature type="domain" description="6-hydroxymethylpterin diphosphokinase MptE-like" evidence="2">
    <location>
        <begin position="273"/>
        <end position="442"/>
    </location>
</feature>
<name>A0A4Q0XYN6_9BACT</name>
<evidence type="ECO:0008006" key="6">
    <source>
        <dbReference type="Google" id="ProtNLM"/>
    </source>
</evidence>
<feature type="coiled-coil region" evidence="1">
    <location>
        <begin position="638"/>
        <end position="672"/>
    </location>
</feature>
<evidence type="ECO:0000256" key="1">
    <source>
        <dbReference type="SAM" id="Coils"/>
    </source>
</evidence>
<feature type="domain" description="Glycosyltransferase Maf N-terminal" evidence="3">
    <location>
        <begin position="16"/>
        <end position="226"/>
    </location>
</feature>
<dbReference type="EMBL" id="PDKO01000009">
    <property type="protein sequence ID" value="RXJ62215.1"/>
    <property type="molecule type" value="Genomic_DNA"/>
</dbReference>
<comment type="caution">
    <text evidence="4">The sequence shown here is derived from an EMBL/GenBank/DDBJ whole genome shotgun (WGS) entry which is preliminary data.</text>
</comment>
<evidence type="ECO:0000259" key="2">
    <source>
        <dbReference type="Pfam" id="PF01973"/>
    </source>
</evidence>
<reference evidence="4 5" key="1">
    <citation type="submission" date="2017-10" db="EMBL/GenBank/DDBJ databases">
        <title>Genomics of the genus Arcobacter.</title>
        <authorList>
            <person name="Perez-Cataluna A."/>
            <person name="Figueras M.J."/>
        </authorList>
    </citation>
    <scope>NUCLEOTIDE SEQUENCE [LARGE SCALE GENOMIC DNA]</scope>
    <source>
        <strain evidence="4 5">DSM 24636</strain>
    </source>
</reference>
<accession>A0A4Q0XYN6</accession>
<organism evidence="4 5">
    <name type="scientific">Halarcobacter anaerophilus</name>
    <dbReference type="NCBI Taxonomy" id="877500"/>
    <lineage>
        <taxon>Bacteria</taxon>
        <taxon>Pseudomonadati</taxon>
        <taxon>Campylobacterota</taxon>
        <taxon>Epsilonproteobacteria</taxon>
        <taxon>Campylobacterales</taxon>
        <taxon>Arcobacteraceae</taxon>
        <taxon>Halarcobacter</taxon>
    </lineage>
</organism>
<sequence>MTEAELQLQNALTTTFLANLAFLSEYDKDLYLRIDNLSQAIDEGIYEERFFLEFLEKEGEFDIYDKKENRYVYDQNPKKLKNKAKNLDFTSKGSFSDLKRGLYSGEREEINFDLNEPISLDNSFRMILNDVSDYVDVFSDKIGTYENKRFKSFEKFIIIGTLLSRHLLNIHKKFNPELYFICESNLEIFRLSLFVFDYTELVRDGGAIIFSIMDDDNLFDKKCSLFMLYKPYKNYCLKFFTTDYNVSSLFDNIANSFSSNNPFNYNYISLLYNLLNNNSKIIGTYNRVKLQAATGVLTDKPILFIGAGPSLEDEIEWISKNQNKFIIISMAAALKKIIPNKIIPDIIATADSGEKVVLDQFDLDNNIEYIKDKIIFASSMTSYNILANFKKENVFIFDVMSSFFTDSIYHNGYSIGEITLSWLLSLNCKEIYLLGVDLALNQKTGETHMSEHVSSKKLILSDDTFFVDKGNFSTREDTVEVKGNFFKKVKTTRLFMLSLIEMNNIIKKLLVDEQKVYNLSKNGAFINNTIPSTSDDIKLKDINKNIDKMKKNLIKISTKFLSDDNKQSLEMEVEYLKNFLYFLNNSEKKKLDYKEFEKYINSLYDNFNENIYKMVASKGFLLTYLNTHLLYIDYCLNDKSIKKENQKINETLEVLEKQINNLIKNYLKYTEIVKNI</sequence>
<gene>
    <name evidence="4" type="ORF">CRV06_10650</name>
</gene>
<protein>
    <recommendedName>
        <fullName evidence="6">Motility accessory factor</fullName>
    </recommendedName>
</protein>
<keyword evidence="5" id="KW-1185">Reference proteome</keyword>
<dbReference type="Pfam" id="PF20157">
    <property type="entry name" value="Maf_flag10_N"/>
    <property type="match status" value="1"/>
</dbReference>
<dbReference type="RefSeq" id="WP_129082453.1">
    <property type="nucleotide sequence ID" value="NZ_CP041070.1"/>
</dbReference>
<keyword evidence="1" id="KW-0175">Coiled coil</keyword>
<dbReference type="PANTHER" id="PTHR41786:SF1">
    <property type="entry name" value="6-HYDROXYMETHYLPTERIN DIPHOSPHOKINASE MPTE-LIKE DOMAIN-CONTAINING PROTEIN"/>
    <property type="match status" value="1"/>
</dbReference>
<proteinExistence type="predicted"/>
<dbReference type="Proteomes" id="UP000290191">
    <property type="component" value="Unassembled WGS sequence"/>
</dbReference>